<keyword evidence="2" id="KW-1185">Reference proteome</keyword>
<proteinExistence type="predicted"/>
<dbReference type="AlphaFoldDB" id="F2L109"/>
<name>F2L109_THEU7</name>
<organism evidence="1 2">
    <name type="scientific">Thermoproteus uzoniensis (strain 768-20)</name>
    <dbReference type="NCBI Taxonomy" id="999630"/>
    <lineage>
        <taxon>Archaea</taxon>
        <taxon>Thermoproteota</taxon>
        <taxon>Thermoprotei</taxon>
        <taxon>Thermoproteales</taxon>
        <taxon>Thermoproteaceae</taxon>
        <taxon>Thermoproteus</taxon>
    </lineage>
</organism>
<reference key="2">
    <citation type="submission" date="2011-03" db="EMBL/GenBank/DDBJ databases">
        <title>Complete genome sequence of the thermoacidophilic crenarchaeon Thermoproteus uzoniensis 768-20.</title>
        <authorList>
            <person name="Mardanov A.V."/>
            <person name="Gumerov V.M."/>
            <person name="Beletsky A.V."/>
            <person name="Prokofeva M.I."/>
            <person name="Bonch-Osmolovskaya E.A."/>
            <person name="Ravin N.V."/>
            <person name="Skryabin K.G."/>
        </authorList>
    </citation>
    <scope>NUCLEOTIDE SEQUENCE</scope>
    <source>
        <strain>768-20</strain>
    </source>
</reference>
<dbReference type="EMBL" id="CP002590">
    <property type="protein sequence ID" value="AEA11558.1"/>
    <property type="molecule type" value="Genomic_DNA"/>
</dbReference>
<evidence type="ECO:0000313" key="1">
    <source>
        <dbReference type="EMBL" id="AEA11558.1"/>
    </source>
</evidence>
<evidence type="ECO:0000313" key="2">
    <source>
        <dbReference type="Proteomes" id="UP000008138"/>
    </source>
</evidence>
<gene>
    <name evidence="1" type="ordered locus">TUZN_0053</name>
</gene>
<accession>F2L109</accession>
<reference evidence="1 2" key="1">
    <citation type="journal article" date="2011" name="J. Bacteriol.">
        <title>Complete genome sequence of the thermoacidophilic crenarchaeon Thermoproteus uzoniensis 768-20.</title>
        <authorList>
            <person name="Mardanov A.V."/>
            <person name="Gumerov V.M."/>
            <person name="Beletsky A.V."/>
            <person name="Prokofeva M.I."/>
            <person name="Bonch-Osmolovskaya E.A."/>
            <person name="Ravin N.V."/>
            <person name="Skryabin K.G."/>
        </authorList>
    </citation>
    <scope>NUCLEOTIDE SEQUENCE [LARGE SCALE GENOMIC DNA]</scope>
    <source>
        <strain evidence="1 2">768-20</strain>
    </source>
</reference>
<protein>
    <submittedName>
        <fullName evidence="1">Uncharacterized protein</fullName>
    </submittedName>
</protein>
<sequence length="76" mass="9148">MRDISTIFLYAVAMLTPVSRDMLYSDMCATLDLLYNKSSEIKTERLVASRCKPMKWRWKCYKYSISLYLYANYLYF</sequence>
<dbReference type="STRING" id="999630.TUZN_0053"/>
<dbReference type="KEGG" id="tuz:TUZN_0053"/>
<dbReference type="HOGENOM" id="CLU_2646131_0_0_2"/>
<dbReference type="Proteomes" id="UP000008138">
    <property type="component" value="Chromosome"/>
</dbReference>